<keyword evidence="1" id="KW-0472">Membrane</keyword>
<dbReference type="Proteomes" id="UP000182635">
    <property type="component" value="Unassembled WGS sequence"/>
</dbReference>
<dbReference type="AlphaFoldDB" id="A0A1I2SIG3"/>
<gene>
    <name evidence="2" type="ORF">SAMN02910432_01699</name>
</gene>
<dbReference type="RefSeq" id="WP_225354940.1">
    <property type="nucleotide sequence ID" value="NZ_AYYL01000060.1"/>
</dbReference>
<sequence length="74" mass="8247">MRDRKTVVFDYFARNFDGGGTALGSTLMAIAQESSGSVDESTRLGTFWIFLIFTILMIASEAILLPHFRGKEKI</sequence>
<keyword evidence="1" id="KW-1133">Transmembrane helix</keyword>
<proteinExistence type="predicted"/>
<evidence type="ECO:0000256" key="1">
    <source>
        <dbReference type="SAM" id="Phobius"/>
    </source>
</evidence>
<dbReference type="EMBL" id="FOPI01000031">
    <property type="protein sequence ID" value="SFG52492.1"/>
    <property type="molecule type" value="Genomic_DNA"/>
</dbReference>
<evidence type="ECO:0000313" key="2">
    <source>
        <dbReference type="EMBL" id="SFG52492.1"/>
    </source>
</evidence>
<keyword evidence="1" id="KW-0812">Transmembrane</keyword>
<reference evidence="3" key="1">
    <citation type="submission" date="2016-10" db="EMBL/GenBank/DDBJ databases">
        <authorList>
            <person name="Varghese N."/>
            <person name="Submissions S."/>
        </authorList>
    </citation>
    <scope>NUCLEOTIDE SEQUENCE [LARGE SCALE GENOMIC DNA]</scope>
    <source>
        <strain evidence="3">DSM 20403</strain>
    </source>
</reference>
<evidence type="ECO:0000313" key="3">
    <source>
        <dbReference type="Proteomes" id="UP000182635"/>
    </source>
</evidence>
<organism evidence="2 3">
    <name type="scientific">Ligilactobacillus ruminis DSM 20403 = NBRC 102161</name>
    <dbReference type="NCBI Taxonomy" id="1423798"/>
    <lineage>
        <taxon>Bacteria</taxon>
        <taxon>Bacillati</taxon>
        <taxon>Bacillota</taxon>
        <taxon>Bacilli</taxon>
        <taxon>Lactobacillales</taxon>
        <taxon>Lactobacillaceae</taxon>
        <taxon>Ligilactobacillus</taxon>
    </lineage>
</organism>
<feature type="transmembrane region" description="Helical" evidence="1">
    <location>
        <begin position="47"/>
        <end position="68"/>
    </location>
</feature>
<protein>
    <submittedName>
        <fullName evidence="2">Uncharacterized protein</fullName>
    </submittedName>
</protein>
<accession>A0A1I2SIG3</accession>
<name>A0A1I2SIG3_9LACO</name>